<dbReference type="AlphaFoldDB" id="A0A8X6LE84"/>
<dbReference type="Proteomes" id="UP000887116">
    <property type="component" value="Unassembled WGS sequence"/>
</dbReference>
<organism evidence="7 8">
    <name type="scientific">Trichonephila clavata</name>
    <name type="common">Joro spider</name>
    <name type="synonym">Nephila clavata</name>
    <dbReference type="NCBI Taxonomy" id="2740835"/>
    <lineage>
        <taxon>Eukaryota</taxon>
        <taxon>Metazoa</taxon>
        <taxon>Ecdysozoa</taxon>
        <taxon>Arthropoda</taxon>
        <taxon>Chelicerata</taxon>
        <taxon>Arachnida</taxon>
        <taxon>Araneae</taxon>
        <taxon>Araneomorphae</taxon>
        <taxon>Entelegynae</taxon>
        <taxon>Araneoidea</taxon>
        <taxon>Nephilidae</taxon>
        <taxon>Trichonephila</taxon>
    </lineage>
</organism>
<dbReference type="GO" id="GO:0015179">
    <property type="term" value="F:L-amino acid transmembrane transporter activity"/>
    <property type="evidence" value="ECO:0007669"/>
    <property type="project" value="TreeGrafter"/>
</dbReference>
<accession>A0A8X6LE84</accession>
<evidence type="ECO:0000256" key="2">
    <source>
        <dbReference type="ARBA" id="ARBA00022692"/>
    </source>
</evidence>
<keyword evidence="4 5" id="KW-0472">Membrane</keyword>
<dbReference type="EMBL" id="BMAO01035866">
    <property type="protein sequence ID" value="GFR06535.1"/>
    <property type="molecule type" value="Genomic_DNA"/>
</dbReference>
<reference evidence="7" key="1">
    <citation type="submission" date="2020-07" db="EMBL/GenBank/DDBJ databases">
        <title>Multicomponent nature underlies the extraordinary mechanical properties of spider dragline silk.</title>
        <authorList>
            <person name="Kono N."/>
            <person name="Nakamura H."/>
            <person name="Mori M."/>
            <person name="Yoshida Y."/>
            <person name="Ohtoshi R."/>
            <person name="Malay A.D."/>
            <person name="Moran D.A.P."/>
            <person name="Tomita M."/>
            <person name="Numata K."/>
            <person name="Arakawa K."/>
        </authorList>
    </citation>
    <scope>NUCLEOTIDE SEQUENCE</scope>
</reference>
<sequence length="172" mass="19224">MAHLGQKYERKVKGIPGKNTRKEGLSIWTGALFLLATMSGRGILALPSAFLGTGLIGILLLTFLCVNSLYSVQCLGACWSILEERYEEYRIKKSRRPYASIAYRASGKIMQHFVSFCLIINLLGVAIVYLLLSSEITESVVDGKGLSYCNWIIIFAVIFCPMLWLGTPDDFW</sequence>
<comment type="subcellular location">
    <subcellularLocation>
        <location evidence="1">Membrane</location>
        <topology evidence="1">Multi-pass membrane protein</topology>
    </subcellularLocation>
</comment>
<keyword evidence="2 5" id="KW-0812">Transmembrane</keyword>
<evidence type="ECO:0000256" key="1">
    <source>
        <dbReference type="ARBA" id="ARBA00004141"/>
    </source>
</evidence>
<comment type="caution">
    <text evidence="7">The sequence shown here is derived from an EMBL/GenBank/DDBJ whole genome shotgun (WGS) entry which is preliminary data.</text>
</comment>
<gene>
    <name evidence="7" type="primary">AVEN_91218_1</name>
    <name evidence="7" type="ORF">TNCT_306961</name>
</gene>
<dbReference type="PANTHER" id="PTHR22950:SF703">
    <property type="entry name" value="AMINO ACID TRANSPORTER TRANSMEMBRANE DOMAIN-CONTAINING PROTEIN"/>
    <property type="match status" value="1"/>
</dbReference>
<evidence type="ECO:0000313" key="8">
    <source>
        <dbReference type="Proteomes" id="UP000887116"/>
    </source>
</evidence>
<name>A0A8X6LE84_TRICU</name>
<keyword evidence="8" id="KW-1185">Reference proteome</keyword>
<feature type="transmembrane region" description="Helical" evidence="5">
    <location>
        <begin position="145"/>
        <end position="166"/>
    </location>
</feature>
<dbReference type="InterPro" id="IPR013057">
    <property type="entry name" value="AA_transpt_TM"/>
</dbReference>
<evidence type="ECO:0000259" key="6">
    <source>
        <dbReference type="Pfam" id="PF01490"/>
    </source>
</evidence>
<keyword evidence="3 5" id="KW-1133">Transmembrane helix</keyword>
<dbReference type="PANTHER" id="PTHR22950">
    <property type="entry name" value="AMINO ACID TRANSPORTER"/>
    <property type="match status" value="1"/>
</dbReference>
<dbReference type="Pfam" id="PF01490">
    <property type="entry name" value="Aa_trans"/>
    <property type="match status" value="1"/>
</dbReference>
<protein>
    <submittedName>
        <fullName evidence="7">Aa_trans domain-containing protein</fullName>
    </submittedName>
</protein>
<evidence type="ECO:0000256" key="5">
    <source>
        <dbReference type="SAM" id="Phobius"/>
    </source>
</evidence>
<evidence type="ECO:0000313" key="7">
    <source>
        <dbReference type="EMBL" id="GFR06535.1"/>
    </source>
</evidence>
<proteinExistence type="predicted"/>
<feature type="domain" description="Amino acid transporter transmembrane" evidence="6">
    <location>
        <begin position="25"/>
        <end position="165"/>
    </location>
</feature>
<dbReference type="GO" id="GO:0005774">
    <property type="term" value="C:vacuolar membrane"/>
    <property type="evidence" value="ECO:0007669"/>
    <property type="project" value="TreeGrafter"/>
</dbReference>
<dbReference type="OrthoDB" id="6427887at2759"/>
<evidence type="ECO:0000256" key="4">
    <source>
        <dbReference type="ARBA" id="ARBA00023136"/>
    </source>
</evidence>
<feature type="transmembrane region" description="Helical" evidence="5">
    <location>
        <begin position="113"/>
        <end position="133"/>
    </location>
</feature>
<evidence type="ECO:0000256" key="3">
    <source>
        <dbReference type="ARBA" id="ARBA00022989"/>
    </source>
</evidence>